<evidence type="ECO:0000256" key="16">
    <source>
        <dbReference type="RuleBase" id="RU367085"/>
    </source>
</evidence>
<gene>
    <name evidence="20" type="ORF">RIMI_LOCUS7664740</name>
</gene>
<dbReference type="InterPro" id="IPR036024">
    <property type="entry name" value="Somatomedin_B-like_dom_sf"/>
</dbReference>
<dbReference type="PANTHER" id="PTHR12439">
    <property type="entry name" value="PLACENTAL PROTEIN 11-RELATED"/>
    <property type="match status" value="1"/>
</dbReference>
<evidence type="ECO:0000256" key="7">
    <source>
        <dbReference type="ARBA" id="ARBA00022723"/>
    </source>
</evidence>
<evidence type="ECO:0000256" key="15">
    <source>
        <dbReference type="ARBA" id="ARBA00048688"/>
    </source>
</evidence>
<reference evidence="20" key="1">
    <citation type="submission" date="2023-07" db="EMBL/GenBank/DDBJ databases">
        <authorList>
            <person name="Stuckert A."/>
        </authorList>
    </citation>
    <scope>NUCLEOTIDE SEQUENCE</scope>
</reference>
<name>A0ABN9LCE3_9NEOB</name>
<feature type="compositionally biased region" description="Basic and acidic residues" evidence="17">
    <location>
        <begin position="222"/>
        <end position="244"/>
    </location>
</feature>
<dbReference type="Proteomes" id="UP001176940">
    <property type="component" value="Unassembled WGS sequence"/>
</dbReference>
<dbReference type="InterPro" id="IPR018998">
    <property type="entry name" value="EndoU_C"/>
</dbReference>
<feature type="region of interest" description="Disordered" evidence="17">
    <location>
        <begin position="217"/>
        <end position="246"/>
    </location>
</feature>
<comment type="cofactor">
    <cofactor evidence="1 16">
        <name>Mn(2+)</name>
        <dbReference type="ChEBI" id="CHEBI:29035"/>
    </cofactor>
</comment>
<protein>
    <recommendedName>
        <fullName evidence="16">Protein endoU</fullName>
        <ecNumber evidence="16">4.6.1.-</ecNumber>
    </recommendedName>
</protein>
<comment type="caution">
    <text evidence="20">The sequence shown here is derived from an EMBL/GenBank/DDBJ whole genome shotgun (WGS) entry which is preliminary data.</text>
</comment>
<keyword evidence="13 16" id="KW-0464">Manganese</keyword>
<organism evidence="20 21">
    <name type="scientific">Ranitomeya imitator</name>
    <name type="common">mimic poison frog</name>
    <dbReference type="NCBI Taxonomy" id="111125"/>
    <lineage>
        <taxon>Eukaryota</taxon>
        <taxon>Metazoa</taxon>
        <taxon>Chordata</taxon>
        <taxon>Craniata</taxon>
        <taxon>Vertebrata</taxon>
        <taxon>Euteleostomi</taxon>
        <taxon>Amphibia</taxon>
        <taxon>Batrachia</taxon>
        <taxon>Anura</taxon>
        <taxon>Neobatrachia</taxon>
        <taxon>Hyloidea</taxon>
        <taxon>Dendrobatidae</taxon>
        <taxon>Dendrobatinae</taxon>
        <taxon>Ranitomeya</taxon>
    </lineage>
</organism>
<comment type="similarity">
    <text evidence="3 16">Belongs to the ENDOU family.</text>
</comment>
<keyword evidence="5" id="KW-0964">Secreted</keyword>
<sequence>METFQKNVIDEIRQLKDKKCHKYKYNLTMREKKAIQLLQHNKEIVIRPADKGGGGIVILDQEAYPTEAMRLLNDPSTYKKLRKDPTEEYIKEMKELTNKGFDRGILNKQEYEFINNPTPRLAVFYYLPKVHKNQINPPDTDYKLHKTDKNNDKSDTDYKLHKTDKNNDKSDTSCQGRCGGRFNKKDPCHCNRKCEKFENCCSDYNKVCGGGASNKVVGGNSESKHQTDTDSKLHKTDKNNDKSDTSCQGRCGGRFNKKDPCHCNRKCEKFENCCSDYNKVCGGGASNKVGGGNCESKHQTGNDISKDEIKALSEILYKADVNKAAESDITLHKQEMSQNTKEKEDLYCTNLSMKIFLKGQHTKLFIALLDNYNRKTGTDETFTEKEIEEQDIFFQEIMKTNVMKELFTFFHKKGMYSKEQEFVDDLKKMWFGLYSRSSGEQDSCGFEHVFVGEVKKGKVSGFHSWICFYLLEKKGMINYHSHNYDGPWTNYPDVLGKQFNWEGFHKEVGTQIIGSSPEFDFAVYSLCFISRPGKKCTISMGGHEIAIQTYEWTKTSYNNGKKYIATAYATF</sequence>
<evidence type="ECO:0000256" key="6">
    <source>
        <dbReference type="ARBA" id="ARBA00022722"/>
    </source>
</evidence>
<evidence type="ECO:0000256" key="17">
    <source>
        <dbReference type="SAM" id="MobiDB-lite"/>
    </source>
</evidence>
<evidence type="ECO:0000256" key="11">
    <source>
        <dbReference type="ARBA" id="ARBA00022884"/>
    </source>
</evidence>
<evidence type="ECO:0000259" key="19">
    <source>
        <dbReference type="PROSITE" id="PS51959"/>
    </source>
</evidence>
<evidence type="ECO:0000313" key="20">
    <source>
        <dbReference type="EMBL" id="CAJ0938624.1"/>
    </source>
</evidence>
<evidence type="ECO:0000256" key="1">
    <source>
        <dbReference type="ARBA" id="ARBA00001936"/>
    </source>
</evidence>
<dbReference type="Pfam" id="PF01033">
    <property type="entry name" value="Somatomedin_B"/>
    <property type="match status" value="2"/>
</dbReference>
<comment type="catalytic activity">
    <reaction evidence="15">
        <text>ribonucleotidyl-uridine-RNA = a 5'-end dephospho-uridine-RNA + a 3'-end 2',3'-cyclophospho-ribonucleotide-RNA</text>
        <dbReference type="Rhea" id="RHEA:67792"/>
        <dbReference type="Rhea" id="RHEA-COMP:10464"/>
        <dbReference type="Rhea" id="RHEA-COMP:17354"/>
        <dbReference type="Rhea" id="RHEA-COMP:17356"/>
        <dbReference type="ChEBI" id="CHEBI:83064"/>
        <dbReference type="ChEBI" id="CHEBI:173117"/>
        <dbReference type="ChEBI" id="CHEBI:173224"/>
    </reaction>
    <physiologicalReaction direction="left-to-right" evidence="15">
        <dbReference type="Rhea" id="RHEA:67793"/>
    </physiologicalReaction>
</comment>
<comment type="subunit">
    <text evidence="4 16">Monomer.</text>
</comment>
<keyword evidence="21" id="KW-1185">Reference proteome</keyword>
<dbReference type="EC" id="4.6.1.-" evidence="16"/>
<dbReference type="PROSITE" id="PS51959">
    <property type="entry name" value="ENDOU"/>
    <property type="match status" value="1"/>
</dbReference>
<dbReference type="PROSITE" id="PS50958">
    <property type="entry name" value="SMB_2"/>
    <property type="match status" value="2"/>
</dbReference>
<evidence type="ECO:0000259" key="18">
    <source>
        <dbReference type="PROSITE" id="PS50958"/>
    </source>
</evidence>
<evidence type="ECO:0000256" key="10">
    <source>
        <dbReference type="ARBA" id="ARBA00022801"/>
    </source>
</evidence>
<dbReference type="EMBL" id="CAUEEQ010014659">
    <property type="protein sequence ID" value="CAJ0938624.1"/>
    <property type="molecule type" value="Genomic_DNA"/>
</dbReference>
<evidence type="ECO:0000256" key="8">
    <source>
        <dbReference type="ARBA" id="ARBA00022729"/>
    </source>
</evidence>
<dbReference type="SUPFAM" id="SSF142877">
    <property type="entry name" value="EndoU-like"/>
    <property type="match status" value="1"/>
</dbReference>
<feature type="region of interest" description="Disordered" evidence="17">
    <location>
        <begin position="135"/>
        <end position="173"/>
    </location>
</feature>
<proteinExistence type="inferred from homology"/>
<accession>A0ABN9LCE3</accession>
<evidence type="ECO:0000256" key="13">
    <source>
        <dbReference type="ARBA" id="ARBA00023211"/>
    </source>
</evidence>
<keyword evidence="10 16" id="KW-0378">Hydrolase</keyword>
<dbReference type="InterPro" id="IPR037227">
    <property type="entry name" value="EndoU-like"/>
</dbReference>
<feature type="domain" description="EndoU" evidence="19">
    <location>
        <begin position="305"/>
        <end position="571"/>
    </location>
</feature>
<evidence type="ECO:0000256" key="14">
    <source>
        <dbReference type="ARBA" id="ARBA00023239"/>
    </source>
</evidence>
<evidence type="ECO:0000256" key="9">
    <source>
        <dbReference type="ARBA" id="ARBA00022759"/>
    </source>
</evidence>
<dbReference type="SMART" id="SM00201">
    <property type="entry name" value="SO"/>
    <property type="match status" value="2"/>
</dbReference>
<dbReference type="CDD" id="cd21159">
    <property type="entry name" value="XendoU"/>
    <property type="match status" value="1"/>
</dbReference>
<evidence type="ECO:0000256" key="2">
    <source>
        <dbReference type="ARBA" id="ARBA00004613"/>
    </source>
</evidence>
<dbReference type="SUPFAM" id="SSF90188">
    <property type="entry name" value="Somatomedin B domain"/>
    <property type="match status" value="2"/>
</dbReference>
<comment type="subcellular location">
    <subcellularLocation>
        <location evidence="2">Secreted</location>
    </subcellularLocation>
</comment>
<evidence type="ECO:0000256" key="5">
    <source>
        <dbReference type="ARBA" id="ARBA00022525"/>
    </source>
</evidence>
<keyword evidence="11 16" id="KW-0694">RNA-binding</keyword>
<feature type="domain" description="SMB" evidence="18">
    <location>
        <begin position="170"/>
        <end position="213"/>
    </location>
</feature>
<evidence type="ECO:0000256" key="3">
    <source>
        <dbReference type="ARBA" id="ARBA00010168"/>
    </source>
</evidence>
<keyword evidence="6 16" id="KW-0540">Nuclease</keyword>
<dbReference type="Pfam" id="PF09412">
    <property type="entry name" value="XendoU"/>
    <property type="match status" value="1"/>
</dbReference>
<dbReference type="Gene3D" id="4.10.410.20">
    <property type="match status" value="2"/>
</dbReference>
<dbReference type="InterPro" id="IPR001212">
    <property type="entry name" value="Somatomedin_B_dom"/>
</dbReference>
<feature type="compositionally biased region" description="Basic and acidic residues" evidence="17">
    <location>
        <begin position="140"/>
        <end position="171"/>
    </location>
</feature>
<keyword evidence="14" id="KW-0456">Lyase</keyword>
<keyword evidence="12" id="KW-1015">Disulfide bond</keyword>
<evidence type="ECO:0000313" key="21">
    <source>
        <dbReference type="Proteomes" id="UP001176940"/>
    </source>
</evidence>
<keyword evidence="7 16" id="KW-0479">Metal-binding</keyword>
<dbReference type="InterPro" id="IPR039787">
    <property type="entry name" value="ENDOU"/>
</dbReference>
<feature type="domain" description="SMB" evidence="18">
    <location>
        <begin position="243"/>
        <end position="286"/>
    </location>
</feature>
<keyword evidence="9 16" id="KW-0255">Endonuclease</keyword>
<dbReference type="PROSITE" id="PS00524">
    <property type="entry name" value="SMB_1"/>
    <property type="match status" value="2"/>
</dbReference>
<evidence type="ECO:0000256" key="12">
    <source>
        <dbReference type="ARBA" id="ARBA00023157"/>
    </source>
</evidence>
<keyword evidence="8" id="KW-0732">Signal</keyword>
<evidence type="ECO:0000256" key="4">
    <source>
        <dbReference type="ARBA" id="ARBA00011245"/>
    </source>
</evidence>
<dbReference type="PANTHER" id="PTHR12439:SF40">
    <property type="entry name" value="URIDYLATE-SPECIFIC ENDORIBONUCLEASE"/>
    <property type="match status" value="1"/>
</dbReference>